<dbReference type="GO" id="GO:0003727">
    <property type="term" value="F:single-stranded RNA binding"/>
    <property type="evidence" value="ECO:0007669"/>
    <property type="project" value="TreeGrafter"/>
</dbReference>
<dbReference type="GO" id="GO:0071037">
    <property type="term" value="P:nuclear polyadenylation-dependent snRNA catabolic process"/>
    <property type="evidence" value="ECO:0007669"/>
    <property type="project" value="TreeGrafter"/>
</dbReference>
<dbReference type="FunFam" id="3.30.420.10:FF:000059">
    <property type="entry name" value="Exosome complex exonuclease Rrp6"/>
    <property type="match status" value="1"/>
</dbReference>
<feature type="compositionally biased region" description="Basic and acidic residues" evidence="10">
    <location>
        <begin position="662"/>
        <end position="720"/>
    </location>
</feature>
<comment type="subcellular location">
    <subcellularLocation>
        <location evidence="1">Nucleus</location>
    </subcellularLocation>
</comment>
<name>A0A196SH11_BLAHN</name>
<dbReference type="SUPFAM" id="SSF47819">
    <property type="entry name" value="HRDC-like"/>
    <property type="match status" value="1"/>
</dbReference>
<dbReference type="InterPro" id="IPR002121">
    <property type="entry name" value="HRDC_dom"/>
</dbReference>
<evidence type="ECO:0000256" key="4">
    <source>
        <dbReference type="ARBA" id="ARBA00022801"/>
    </source>
</evidence>
<keyword evidence="9" id="KW-0175">Coiled coil</keyword>
<dbReference type="EMBL" id="LXWW01000159">
    <property type="protein sequence ID" value="OAO15254.1"/>
    <property type="molecule type" value="Genomic_DNA"/>
</dbReference>
<dbReference type="GO" id="GO:0000467">
    <property type="term" value="P:exonucleolytic trimming to generate mature 3'-end of 5.8S rRNA from tricistronic rRNA transcript (SSU-rRNA, 5.8S rRNA, LSU-rRNA)"/>
    <property type="evidence" value="ECO:0007669"/>
    <property type="project" value="InterPro"/>
</dbReference>
<dbReference type="InterPro" id="IPR044876">
    <property type="entry name" value="HRDC_dom_sf"/>
</dbReference>
<dbReference type="AlphaFoldDB" id="A0A196SH11"/>
<evidence type="ECO:0000256" key="6">
    <source>
        <dbReference type="ARBA" id="ARBA00022839"/>
    </source>
</evidence>
<reference evidence="12 13" key="1">
    <citation type="submission" date="2016-05" db="EMBL/GenBank/DDBJ databases">
        <title>Nuclear genome of Blastocystis sp. subtype 1 NandII.</title>
        <authorList>
            <person name="Gentekaki E."/>
            <person name="Curtis B."/>
            <person name="Stairs C."/>
            <person name="Eme L."/>
            <person name="Herman E."/>
            <person name="Klimes V."/>
            <person name="Arias M.C."/>
            <person name="Elias M."/>
            <person name="Hilliou F."/>
            <person name="Klute M."/>
            <person name="Malik S.-B."/>
            <person name="Pightling A."/>
            <person name="Rachubinski R."/>
            <person name="Salas D."/>
            <person name="Schlacht A."/>
            <person name="Suga H."/>
            <person name="Archibald J."/>
            <person name="Ball S.G."/>
            <person name="Clark G."/>
            <person name="Dacks J."/>
            <person name="Van Der Giezen M."/>
            <person name="Tsaousis A."/>
            <person name="Roger A."/>
        </authorList>
    </citation>
    <scope>NUCLEOTIDE SEQUENCE [LARGE SCALE GENOMIC DNA]</scope>
    <source>
        <strain evidence="13">ATCC 50177 / NandII</strain>
    </source>
</reference>
<keyword evidence="5" id="KW-0271">Exosome</keyword>
<feature type="compositionally biased region" description="Basic and acidic residues" evidence="10">
    <location>
        <begin position="758"/>
        <end position="777"/>
    </location>
</feature>
<dbReference type="SUPFAM" id="SSF53098">
    <property type="entry name" value="Ribonuclease H-like"/>
    <property type="match status" value="1"/>
</dbReference>
<dbReference type="InterPro" id="IPR049559">
    <property type="entry name" value="Rrp6p-like_exo"/>
</dbReference>
<dbReference type="GO" id="GO:0005730">
    <property type="term" value="C:nucleolus"/>
    <property type="evidence" value="ECO:0007669"/>
    <property type="project" value="TreeGrafter"/>
</dbReference>
<evidence type="ECO:0000256" key="7">
    <source>
        <dbReference type="ARBA" id="ARBA00023242"/>
    </source>
</evidence>
<dbReference type="GO" id="GO:0071035">
    <property type="term" value="P:nuclear polyadenylation-dependent rRNA catabolic process"/>
    <property type="evidence" value="ECO:0007669"/>
    <property type="project" value="TreeGrafter"/>
</dbReference>
<keyword evidence="3" id="KW-0540">Nuclease</keyword>
<dbReference type="InterPro" id="IPR036397">
    <property type="entry name" value="RNaseH_sf"/>
</dbReference>
<dbReference type="Gene3D" id="1.10.150.80">
    <property type="entry name" value="HRDC domain"/>
    <property type="match status" value="1"/>
</dbReference>
<feature type="coiled-coil region" evidence="9">
    <location>
        <begin position="550"/>
        <end position="609"/>
    </location>
</feature>
<comment type="caution">
    <text evidence="12">The sequence shown here is derived from an EMBL/GenBank/DDBJ whole genome shotgun (WGS) entry which is preliminary data.</text>
</comment>
<evidence type="ECO:0000256" key="1">
    <source>
        <dbReference type="ARBA" id="ARBA00004123"/>
    </source>
</evidence>
<evidence type="ECO:0000259" key="11">
    <source>
        <dbReference type="PROSITE" id="PS50967"/>
    </source>
</evidence>
<evidence type="ECO:0000256" key="9">
    <source>
        <dbReference type="SAM" id="Coils"/>
    </source>
</evidence>
<dbReference type="GO" id="GO:0071036">
    <property type="term" value="P:nuclear polyadenylation-dependent snoRNA catabolic process"/>
    <property type="evidence" value="ECO:0007669"/>
    <property type="project" value="TreeGrafter"/>
</dbReference>
<keyword evidence="6 12" id="KW-0269">Exonuclease</keyword>
<dbReference type="GO" id="GO:0071040">
    <property type="term" value="P:nuclear polyadenylation-dependent antisense transcript catabolic process"/>
    <property type="evidence" value="ECO:0007669"/>
    <property type="project" value="TreeGrafter"/>
</dbReference>
<evidence type="ECO:0000256" key="5">
    <source>
        <dbReference type="ARBA" id="ARBA00022835"/>
    </source>
</evidence>
<dbReference type="Proteomes" id="UP000078348">
    <property type="component" value="Unassembled WGS sequence"/>
</dbReference>
<keyword evidence="2" id="KW-0698">rRNA processing</keyword>
<protein>
    <submittedName>
        <fullName evidence="12">3'-5' exonuclease</fullName>
    </submittedName>
</protein>
<organism evidence="12 13">
    <name type="scientific">Blastocystis sp. subtype 1 (strain ATCC 50177 / NandII)</name>
    <dbReference type="NCBI Taxonomy" id="478820"/>
    <lineage>
        <taxon>Eukaryota</taxon>
        <taxon>Sar</taxon>
        <taxon>Stramenopiles</taxon>
        <taxon>Bigyra</taxon>
        <taxon>Opalozoa</taxon>
        <taxon>Opalinata</taxon>
        <taxon>Blastocystidae</taxon>
        <taxon>Blastocystis</taxon>
    </lineage>
</organism>
<gene>
    <name evidence="12" type="ORF">AV274_3031</name>
</gene>
<dbReference type="GO" id="GO:0071038">
    <property type="term" value="P:TRAMP-dependent tRNA surveillance pathway"/>
    <property type="evidence" value="ECO:0007669"/>
    <property type="project" value="TreeGrafter"/>
</dbReference>
<evidence type="ECO:0000256" key="10">
    <source>
        <dbReference type="SAM" id="MobiDB-lite"/>
    </source>
</evidence>
<dbReference type="InterPro" id="IPR012337">
    <property type="entry name" value="RNaseH-like_sf"/>
</dbReference>
<dbReference type="SMART" id="SM00474">
    <property type="entry name" value="35EXOc"/>
    <property type="match status" value="1"/>
</dbReference>
<dbReference type="GO" id="GO:0000176">
    <property type="term" value="C:nuclear exosome (RNase complex)"/>
    <property type="evidence" value="ECO:0007669"/>
    <property type="project" value="TreeGrafter"/>
</dbReference>
<accession>A0A196SH11</accession>
<dbReference type="InterPro" id="IPR010997">
    <property type="entry name" value="HRDC-like_sf"/>
</dbReference>
<keyword evidence="13" id="KW-1185">Reference proteome</keyword>
<feature type="region of interest" description="Disordered" evidence="10">
    <location>
        <begin position="652"/>
        <end position="792"/>
    </location>
</feature>
<evidence type="ECO:0000256" key="8">
    <source>
        <dbReference type="ARBA" id="ARBA00043957"/>
    </source>
</evidence>
<feature type="domain" description="HRDC" evidence="11">
    <location>
        <begin position="458"/>
        <end position="538"/>
    </location>
</feature>
<evidence type="ECO:0000256" key="2">
    <source>
        <dbReference type="ARBA" id="ARBA00022552"/>
    </source>
</evidence>
<dbReference type="PROSITE" id="PS50967">
    <property type="entry name" value="HRDC"/>
    <property type="match status" value="1"/>
</dbReference>
<dbReference type="PANTHER" id="PTHR12124">
    <property type="entry name" value="POLYMYOSITIS/SCLERODERMA AUTOANTIGEN-RELATED"/>
    <property type="match status" value="1"/>
</dbReference>
<dbReference type="GO" id="GO:0071051">
    <property type="term" value="P:poly(A)-dependent snoRNA 3'-end processing"/>
    <property type="evidence" value="ECO:0007669"/>
    <property type="project" value="TreeGrafter"/>
</dbReference>
<dbReference type="CDD" id="cd06147">
    <property type="entry name" value="Rrp6p_like_exo"/>
    <property type="match status" value="1"/>
</dbReference>
<feature type="compositionally biased region" description="Acidic residues" evidence="10">
    <location>
        <begin position="652"/>
        <end position="661"/>
    </location>
</feature>
<keyword evidence="4" id="KW-0378">Hydrolase</keyword>
<dbReference type="GO" id="GO:0000175">
    <property type="term" value="F:3'-5'-RNA exonuclease activity"/>
    <property type="evidence" value="ECO:0007669"/>
    <property type="project" value="InterPro"/>
</dbReference>
<dbReference type="PANTHER" id="PTHR12124:SF47">
    <property type="entry name" value="EXOSOME COMPONENT 10"/>
    <property type="match status" value="1"/>
</dbReference>
<keyword evidence="7" id="KW-0539">Nucleus</keyword>
<dbReference type="Pfam" id="PF00570">
    <property type="entry name" value="HRDC"/>
    <property type="match status" value="1"/>
</dbReference>
<dbReference type="STRING" id="478820.A0A196SH11"/>
<dbReference type="SMART" id="SM00341">
    <property type="entry name" value="HRDC"/>
    <property type="match status" value="1"/>
</dbReference>
<dbReference type="InterPro" id="IPR045092">
    <property type="entry name" value="Rrp6-like"/>
</dbReference>
<dbReference type="Gene3D" id="3.30.420.10">
    <property type="entry name" value="Ribonuclease H-like superfamily/Ribonuclease H"/>
    <property type="match status" value="1"/>
</dbReference>
<dbReference type="GO" id="GO:0000166">
    <property type="term" value="F:nucleotide binding"/>
    <property type="evidence" value="ECO:0007669"/>
    <property type="project" value="InterPro"/>
</dbReference>
<dbReference type="GO" id="GO:0071044">
    <property type="term" value="P:histone mRNA catabolic process"/>
    <property type="evidence" value="ECO:0007669"/>
    <property type="project" value="TreeGrafter"/>
</dbReference>
<dbReference type="OrthoDB" id="2250022at2759"/>
<evidence type="ECO:0000256" key="3">
    <source>
        <dbReference type="ARBA" id="ARBA00022722"/>
    </source>
</evidence>
<dbReference type="InterPro" id="IPR002562">
    <property type="entry name" value="3'-5'_exonuclease_dom"/>
</dbReference>
<evidence type="ECO:0000313" key="13">
    <source>
        <dbReference type="Proteomes" id="UP000078348"/>
    </source>
</evidence>
<evidence type="ECO:0000313" key="12">
    <source>
        <dbReference type="EMBL" id="OAO15254.1"/>
    </source>
</evidence>
<dbReference type="Pfam" id="PF01612">
    <property type="entry name" value="DNA_pol_A_exo1"/>
    <property type="match status" value="1"/>
</dbReference>
<dbReference type="GO" id="GO:0071039">
    <property type="term" value="P:nuclear polyadenylation-dependent CUT catabolic process"/>
    <property type="evidence" value="ECO:0007669"/>
    <property type="project" value="TreeGrafter"/>
</dbReference>
<comment type="similarity">
    <text evidence="8">Belongs to the exosome component 10/RRP6 family.</text>
</comment>
<proteinExistence type="inferred from homology"/>
<sequence length="792" mass="90156">MSYPPFHHLSRQGQFSLSLLCCCVCTDMEEQKEEEQFKRVSELVAIASSCAQKIPDIGEFDYFNLFPDFQSEAEDGGARSLHIVQTILDYYIPSNIAILKDNPSIQNKQSFDVIENLFDTVFEKLDEAIDMKKGLLADTEDRGKKQKTVERGTAETENALKYKFSMKKPQLSFPDKVDNTEAPFQPRLKTKLHAQVEWNPNETNEEGLYENPYIYEISNITYPDWERVPPETITKPREEAETPLIEIDTKEKLVELVATLKKEKSFAMDLEHHNKHSYQGFTCLLQLSTRTTDYLVDVLTLRAHMGLLNEVTTDPAIMKVLHGANMDIVWLQKDFGVYVVNMFDTGQAARVLGFESFGLAYLLKRFCDVIADKQYQRADWRIRPLPAIMKKYAREDTHFLLYISDELRTLLVQQSNERNLLEDVLALSAGICKQSYQKPVVTAETAANVIAKGSLAFSAPQRRVFMLLYLWRDFVARASDEGPPSVLSDRALSSLARALPTSVAEMAAVFNSVPVVVKEHAEEVLALVREGKAMEKEEDEAMRRAVLRAMNREVEEKEEMEVVKEEATEEATEVRGDLDEMVEEGARELKEAEKAMEKKEKKKPAEQRACQLALKRVGAAQASGATKQKEVAAELDLNELLHDLAMINGIMEGDEEEESSEEEVKKEEPKKEEEIKSIRQTYRAKEEETSSVKRSAVDDLLGAREVDMSSAEKMKKDIGWKSKKPKKEMESLPALAPEQMDAMIQRLGAGDYMMDEETAQKTEEMLKGGEKKKETEKKKKKRFRKGRQAEGK</sequence>